<protein>
    <submittedName>
        <fullName evidence="2">BgTH12-05371</fullName>
    </submittedName>
</protein>
<sequence length="236" mass="27122">MRGWGRTLTTGLESASLDRNEYYTKRGLTVAKLSPFGRPLQSCRSAREFLVGIRDAILAHRRLRDQARLLHGDVSEGNIIMRRPNDEGATEGILIDLDISSLIESSRRMDEVIAITETMKYIALELLWNICENKFTLPQNYRHDLESFSYLLVVGSMCYGRDSKSEPARLEQWFTECARSNYELKLSDIIQNFNAIILGYFSSAFDIVKKLARNLRKIFFEQDIDQFGTDESSDDL</sequence>
<dbReference type="PANTHER" id="PTHR38248">
    <property type="entry name" value="FUNK1 6"/>
    <property type="match status" value="1"/>
</dbReference>
<dbReference type="Pfam" id="PF17667">
    <property type="entry name" value="Pkinase_fungal"/>
    <property type="match status" value="1"/>
</dbReference>
<comment type="caution">
    <text evidence="2">The sequence shown here is derived from an EMBL/GenBank/DDBJ whole genome shotgun (WGS) entry which is preliminary data.</text>
</comment>
<proteinExistence type="predicted"/>
<dbReference type="Proteomes" id="UP000683417">
    <property type="component" value="Unassembled WGS sequence"/>
</dbReference>
<evidence type="ECO:0000259" key="1">
    <source>
        <dbReference type="Pfam" id="PF17667"/>
    </source>
</evidence>
<dbReference type="AlphaFoldDB" id="A0A9W4DMM5"/>
<organism evidence="2 3">
    <name type="scientific">Blumeria graminis f. sp. triticale</name>
    <dbReference type="NCBI Taxonomy" id="1689686"/>
    <lineage>
        <taxon>Eukaryota</taxon>
        <taxon>Fungi</taxon>
        <taxon>Dikarya</taxon>
        <taxon>Ascomycota</taxon>
        <taxon>Pezizomycotina</taxon>
        <taxon>Leotiomycetes</taxon>
        <taxon>Erysiphales</taxon>
        <taxon>Erysiphaceae</taxon>
        <taxon>Blumeria</taxon>
    </lineage>
</organism>
<feature type="domain" description="Fungal-type protein kinase" evidence="1">
    <location>
        <begin position="23"/>
        <end position="153"/>
    </location>
</feature>
<dbReference type="InterPro" id="IPR040976">
    <property type="entry name" value="Pkinase_fungal"/>
</dbReference>
<evidence type="ECO:0000313" key="2">
    <source>
        <dbReference type="EMBL" id="CAD6502781.1"/>
    </source>
</evidence>
<accession>A0A9W4DMM5</accession>
<dbReference type="EMBL" id="CAJHIT010000006">
    <property type="protein sequence ID" value="CAD6502781.1"/>
    <property type="molecule type" value="Genomic_DNA"/>
</dbReference>
<dbReference type="PANTHER" id="PTHR38248:SF2">
    <property type="entry name" value="FUNK1 11"/>
    <property type="match status" value="1"/>
</dbReference>
<gene>
    <name evidence="2" type="ORF">BGTH12_LOCUS4139</name>
</gene>
<name>A0A9W4DMM5_BLUGR</name>
<reference evidence="2" key="1">
    <citation type="submission" date="2020-10" db="EMBL/GenBank/DDBJ databases">
        <authorList>
            <person name="Muller C M."/>
        </authorList>
    </citation>
    <scope>NUCLEOTIDE SEQUENCE</scope>
    <source>
        <strain evidence="2">THUN-12</strain>
    </source>
</reference>
<evidence type="ECO:0000313" key="3">
    <source>
        <dbReference type="Proteomes" id="UP000683417"/>
    </source>
</evidence>